<dbReference type="GO" id="GO:0000976">
    <property type="term" value="F:transcription cis-regulatory region binding"/>
    <property type="evidence" value="ECO:0007669"/>
    <property type="project" value="TreeGrafter"/>
</dbReference>
<evidence type="ECO:0000259" key="6">
    <source>
        <dbReference type="PROSITE" id="PS50977"/>
    </source>
</evidence>
<comment type="caution">
    <text evidence="7">The sequence shown here is derived from an EMBL/GenBank/DDBJ whole genome shotgun (WGS) entry which is preliminary data.</text>
</comment>
<proteinExistence type="predicted"/>
<dbReference type="InterPro" id="IPR050109">
    <property type="entry name" value="HTH-type_TetR-like_transc_reg"/>
</dbReference>
<feature type="region of interest" description="Disordered" evidence="5">
    <location>
        <begin position="1"/>
        <end position="42"/>
    </location>
</feature>
<dbReference type="SUPFAM" id="SSF46689">
    <property type="entry name" value="Homeodomain-like"/>
    <property type="match status" value="1"/>
</dbReference>
<dbReference type="PANTHER" id="PTHR30055:SF148">
    <property type="entry name" value="TETR-FAMILY TRANSCRIPTIONAL REGULATOR"/>
    <property type="match status" value="1"/>
</dbReference>
<evidence type="ECO:0000256" key="4">
    <source>
        <dbReference type="PROSITE-ProRule" id="PRU00335"/>
    </source>
</evidence>
<protein>
    <submittedName>
        <fullName evidence="7">AcrR family transcriptional regulator</fullName>
    </submittedName>
</protein>
<dbReference type="InterPro" id="IPR036271">
    <property type="entry name" value="Tet_transcr_reg_TetR-rel_C_sf"/>
</dbReference>
<dbReference type="Pfam" id="PF16859">
    <property type="entry name" value="TetR_C_11"/>
    <property type="match status" value="1"/>
</dbReference>
<dbReference type="PROSITE" id="PS50977">
    <property type="entry name" value="HTH_TETR_2"/>
    <property type="match status" value="1"/>
</dbReference>
<keyword evidence="1" id="KW-0805">Transcription regulation</keyword>
<evidence type="ECO:0000313" key="8">
    <source>
        <dbReference type="Proteomes" id="UP000540191"/>
    </source>
</evidence>
<dbReference type="RefSeq" id="WP_221419058.1">
    <property type="nucleotide sequence ID" value="NZ_JACHNA010000001.1"/>
</dbReference>
<dbReference type="Proteomes" id="UP000540191">
    <property type="component" value="Unassembled WGS sequence"/>
</dbReference>
<feature type="DNA-binding region" description="H-T-H motif" evidence="4">
    <location>
        <begin position="63"/>
        <end position="82"/>
    </location>
</feature>
<keyword evidence="2 4" id="KW-0238">DNA-binding</keyword>
<feature type="domain" description="HTH tetR-type" evidence="6">
    <location>
        <begin position="40"/>
        <end position="100"/>
    </location>
</feature>
<organism evidence="7 8">
    <name type="scientific">Micrococcus cohnii</name>
    <dbReference type="NCBI Taxonomy" id="993416"/>
    <lineage>
        <taxon>Bacteria</taxon>
        <taxon>Bacillati</taxon>
        <taxon>Actinomycetota</taxon>
        <taxon>Actinomycetes</taxon>
        <taxon>Micrococcales</taxon>
        <taxon>Micrococcaceae</taxon>
        <taxon>Micrococcus</taxon>
    </lineage>
</organism>
<evidence type="ECO:0000256" key="5">
    <source>
        <dbReference type="SAM" id="MobiDB-lite"/>
    </source>
</evidence>
<dbReference type="Pfam" id="PF00440">
    <property type="entry name" value="TetR_N"/>
    <property type="match status" value="1"/>
</dbReference>
<evidence type="ECO:0000256" key="2">
    <source>
        <dbReference type="ARBA" id="ARBA00023125"/>
    </source>
</evidence>
<dbReference type="InterPro" id="IPR011075">
    <property type="entry name" value="TetR_C"/>
</dbReference>
<dbReference type="GO" id="GO:0003700">
    <property type="term" value="F:DNA-binding transcription factor activity"/>
    <property type="evidence" value="ECO:0007669"/>
    <property type="project" value="TreeGrafter"/>
</dbReference>
<dbReference type="PANTHER" id="PTHR30055">
    <property type="entry name" value="HTH-TYPE TRANSCRIPTIONAL REGULATOR RUTR"/>
    <property type="match status" value="1"/>
</dbReference>
<dbReference type="Gene3D" id="1.10.357.10">
    <property type="entry name" value="Tetracycline Repressor, domain 2"/>
    <property type="match status" value="1"/>
</dbReference>
<dbReference type="SUPFAM" id="SSF48498">
    <property type="entry name" value="Tetracyclin repressor-like, C-terminal domain"/>
    <property type="match status" value="1"/>
</dbReference>
<sequence length="218" mass="23612">MNMTTREEAERTEPVAGAAGDAVSQRAEAAPKRRGRPRSQASREAILRATGELMAPGQYAQLTMEGIAARAGVSKQTVYRWWPSKADVIVESVGEGYLTLPLPGPEDTGDLHADLRVWMHLLRHEIEGGGASQLAQGLVGALAQQDSRGETIRAVLVDPVAEQVGSRLEAASQSLGTALDVEKIIEVFTSLILMNVLFGQRMSDEWIDETIAWLIPRA</sequence>
<dbReference type="InterPro" id="IPR001647">
    <property type="entry name" value="HTH_TetR"/>
</dbReference>
<name>A0A7W7GPG7_9MICC</name>
<evidence type="ECO:0000256" key="1">
    <source>
        <dbReference type="ARBA" id="ARBA00023015"/>
    </source>
</evidence>
<dbReference type="AlphaFoldDB" id="A0A7W7GPG7"/>
<evidence type="ECO:0000256" key="3">
    <source>
        <dbReference type="ARBA" id="ARBA00023163"/>
    </source>
</evidence>
<gene>
    <name evidence="7" type="ORF">HDA30_001414</name>
</gene>
<keyword evidence="3" id="KW-0804">Transcription</keyword>
<keyword evidence="8" id="KW-1185">Reference proteome</keyword>
<feature type="compositionally biased region" description="Basic and acidic residues" evidence="5">
    <location>
        <begin position="1"/>
        <end position="13"/>
    </location>
</feature>
<dbReference type="Gene3D" id="1.10.10.60">
    <property type="entry name" value="Homeodomain-like"/>
    <property type="match status" value="1"/>
</dbReference>
<dbReference type="InterPro" id="IPR009057">
    <property type="entry name" value="Homeodomain-like_sf"/>
</dbReference>
<accession>A0A7W7GPG7</accession>
<evidence type="ECO:0000313" key="7">
    <source>
        <dbReference type="EMBL" id="MBB4735906.1"/>
    </source>
</evidence>
<dbReference type="EMBL" id="JACHNA010000001">
    <property type="protein sequence ID" value="MBB4735906.1"/>
    <property type="molecule type" value="Genomic_DNA"/>
</dbReference>
<reference evidence="7 8" key="1">
    <citation type="submission" date="2020-08" db="EMBL/GenBank/DDBJ databases">
        <title>Sequencing the genomes of 1000 actinobacteria strains.</title>
        <authorList>
            <person name="Klenk H.-P."/>
        </authorList>
    </citation>
    <scope>NUCLEOTIDE SEQUENCE [LARGE SCALE GENOMIC DNA]</scope>
    <source>
        <strain evidence="7 8">DSM 23974</strain>
    </source>
</reference>